<evidence type="ECO:0000256" key="3">
    <source>
        <dbReference type="ARBA" id="ARBA00022679"/>
    </source>
</evidence>
<dbReference type="PANTHER" id="PTHR42832:SF3">
    <property type="entry name" value="L-GLUTAMINE--4-(METHYLSULFANYL)-2-OXOBUTANOATE AMINOTRANSFERASE"/>
    <property type="match status" value="1"/>
</dbReference>
<dbReference type="InterPro" id="IPR004839">
    <property type="entry name" value="Aminotransferase_I/II_large"/>
</dbReference>
<evidence type="ECO:0000256" key="1">
    <source>
        <dbReference type="ARBA" id="ARBA00001933"/>
    </source>
</evidence>
<dbReference type="InterPro" id="IPR015422">
    <property type="entry name" value="PyrdxlP-dep_Trfase_small"/>
</dbReference>
<name>A0A142JL10_9BURK</name>
<keyword evidence="3" id="KW-0808">Transferase</keyword>
<evidence type="ECO:0000313" key="6">
    <source>
        <dbReference type="Proteomes" id="UP000075238"/>
    </source>
</evidence>
<dbReference type="Gene3D" id="3.40.640.10">
    <property type="entry name" value="Type I PLP-dependent aspartate aminotransferase-like (Major domain)"/>
    <property type="match status" value="1"/>
</dbReference>
<dbReference type="InterPro" id="IPR050881">
    <property type="entry name" value="LL-DAP_aminotransferase"/>
</dbReference>
<dbReference type="STRING" id="1796606.A2G96_14010"/>
<dbReference type="OrthoDB" id="9813612at2"/>
<dbReference type="InterPro" id="IPR015424">
    <property type="entry name" value="PyrdxlP-dep_Trfase"/>
</dbReference>
<dbReference type="GO" id="GO:0009089">
    <property type="term" value="P:lysine biosynthetic process via diaminopimelate"/>
    <property type="evidence" value="ECO:0007669"/>
    <property type="project" value="InterPro"/>
</dbReference>
<evidence type="ECO:0000313" key="5">
    <source>
        <dbReference type="EMBL" id="AMR78772.1"/>
    </source>
</evidence>
<feature type="domain" description="Aminotransferase class I/classII large" evidence="4">
    <location>
        <begin position="35"/>
        <end position="401"/>
    </location>
</feature>
<dbReference type="GO" id="GO:0009016">
    <property type="term" value="F:succinyldiaminopimelate transaminase activity"/>
    <property type="evidence" value="ECO:0007669"/>
    <property type="project" value="InterPro"/>
</dbReference>
<dbReference type="Pfam" id="PF00155">
    <property type="entry name" value="Aminotran_1_2"/>
    <property type="match status" value="1"/>
</dbReference>
<dbReference type="RefSeq" id="WP_062800156.1">
    <property type="nucleotide sequence ID" value="NZ_CP014844.1"/>
</dbReference>
<dbReference type="KEGG" id="cnan:A2G96_14010"/>
<dbReference type="InterPro" id="IPR015421">
    <property type="entry name" value="PyrdxlP-dep_Trfase_major"/>
</dbReference>
<dbReference type="EMBL" id="CP014844">
    <property type="protein sequence ID" value="AMR78772.1"/>
    <property type="molecule type" value="Genomic_DNA"/>
</dbReference>
<protein>
    <submittedName>
        <fullName evidence="5">Succinyldiaminopimelate transaminase</fullName>
    </submittedName>
</protein>
<comment type="cofactor">
    <cofactor evidence="1">
        <name>pyridoxal 5'-phosphate</name>
        <dbReference type="ChEBI" id="CHEBI:597326"/>
    </cofactor>
</comment>
<dbReference type="GO" id="GO:0030170">
    <property type="term" value="F:pyridoxal phosphate binding"/>
    <property type="evidence" value="ECO:0007669"/>
    <property type="project" value="InterPro"/>
</dbReference>
<accession>A0A142JL10</accession>
<dbReference type="PANTHER" id="PTHR42832">
    <property type="entry name" value="AMINO ACID AMINOTRANSFERASE"/>
    <property type="match status" value="1"/>
</dbReference>
<dbReference type="Proteomes" id="UP000075238">
    <property type="component" value="Chromosome 1"/>
</dbReference>
<dbReference type="NCBIfam" id="TIGR03538">
    <property type="entry name" value="DapC_gpp"/>
    <property type="match status" value="1"/>
</dbReference>
<sequence length="409" mass="44306">MNPRLDLLQPYPFEKLRVLFAQVKVADNKAADKPAISFGIGEPKHPTPAFIKQALAESLAGLANYPTTAGSDALRQCIAGWLERRYGLPKVNAATEVLPVTGSREALFAFAQTVVDGTRPGALVLCPNPFYQIYEGAALLAGATPVFANSDPSRNFAPAFDRIGDEVWQQVQLLFVCTPGNPTGAVLSLEDWKQLFALSDRYGFVIASDECYSEIYFDEGRAPLGALEAAHKLGRADGANPFERLVVFSSLSKRSNVPGLRSGFVAGDAALLKRFLLYRTYHGGAMNPAVQSASIAAWNDESHVRENRAAYVRKFSEVTPMLAEVLDVALPDAGFYLWADVSRTGLSDTEFAARLLAEQNVTVLPGSYLAREADGINPGANRVRMALVATPEECVEGARRIVEFCKSLG</sequence>
<evidence type="ECO:0000259" key="4">
    <source>
        <dbReference type="Pfam" id="PF00155"/>
    </source>
</evidence>
<dbReference type="AlphaFoldDB" id="A0A142JL10"/>
<gene>
    <name evidence="5" type="ORF">A2G96_14010</name>
</gene>
<proteinExistence type="predicted"/>
<organism evidence="5 6">
    <name type="scientific">Cupriavidus nantongensis</name>
    <dbReference type="NCBI Taxonomy" id="1796606"/>
    <lineage>
        <taxon>Bacteria</taxon>
        <taxon>Pseudomonadati</taxon>
        <taxon>Pseudomonadota</taxon>
        <taxon>Betaproteobacteria</taxon>
        <taxon>Burkholderiales</taxon>
        <taxon>Burkholderiaceae</taxon>
        <taxon>Cupriavidus</taxon>
    </lineage>
</organism>
<dbReference type="InterPro" id="IPR019878">
    <property type="entry name" value="DapC_beta/gammaproteobac"/>
</dbReference>
<keyword evidence="6" id="KW-1185">Reference proteome</keyword>
<evidence type="ECO:0000256" key="2">
    <source>
        <dbReference type="ARBA" id="ARBA00022576"/>
    </source>
</evidence>
<keyword evidence="2" id="KW-0032">Aminotransferase</keyword>
<dbReference type="SUPFAM" id="SSF53383">
    <property type="entry name" value="PLP-dependent transferases"/>
    <property type="match status" value="1"/>
</dbReference>
<reference evidence="5 6" key="1">
    <citation type="submission" date="2016-03" db="EMBL/GenBank/DDBJ databases">
        <title>Complete genome sequence of a novel chlorpyrifos degrading bacterium, Cupriavidus nantongensis sp. X1.</title>
        <authorList>
            <person name="Fang L."/>
        </authorList>
    </citation>
    <scope>NUCLEOTIDE SEQUENCE [LARGE SCALE GENOMIC DNA]</scope>
    <source>
        <strain evidence="5 6">X1</strain>
    </source>
</reference>
<dbReference type="Gene3D" id="3.90.1150.10">
    <property type="entry name" value="Aspartate Aminotransferase, domain 1"/>
    <property type="match status" value="1"/>
</dbReference>
<dbReference type="CDD" id="cd00609">
    <property type="entry name" value="AAT_like"/>
    <property type="match status" value="1"/>
</dbReference>